<organism evidence="5 6">
    <name type="scientific">Mucilaginibacter arboris</name>
    <dbReference type="NCBI Taxonomy" id="2682090"/>
    <lineage>
        <taxon>Bacteria</taxon>
        <taxon>Pseudomonadati</taxon>
        <taxon>Bacteroidota</taxon>
        <taxon>Sphingobacteriia</taxon>
        <taxon>Sphingobacteriales</taxon>
        <taxon>Sphingobacteriaceae</taxon>
        <taxon>Mucilaginibacter</taxon>
    </lineage>
</organism>
<proteinExistence type="inferred from homology"/>
<name>A0A7K1SZC9_9SPHI</name>
<dbReference type="GO" id="GO:0008173">
    <property type="term" value="F:RNA methyltransferase activity"/>
    <property type="evidence" value="ECO:0007669"/>
    <property type="project" value="InterPro"/>
</dbReference>
<accession>A0A7K1SZC9</accession>
<dbReference type="AlphaFoldDB" id="A0A7K1SZC9"/>
<dbReference type="Pfam" id="PF00588">
    <property type="entry name" value="SpoU_methylase"/>
    <property type="match status" value="1"/>
</dbReference>
<evidence type="ECO:0000256" key="3">
    <source>
        <dbReference type="ARBA" id="ARBA00022679"/>
    </source>
</evidence>
<evidence type="ECO:0000256" key="2">
    <source>
        <dbReference type="ARBA" id="ARBA00022603"/>
    </source>
</evidence>
<dbReference type="InterPro" id="IPR053888">
    <property type="entry name" value="MRM3-like_sub_bind"/>
</dbReference>
<dbReference type="SUPFAM" id="SSF55315">
    <property type="entry name" value="L30e-like"/>
    <property type="match status" value="1"/>
</dbReference>
<keyword evidence="6" id="KW-1185">Reference proteome</keyword>
<dbReference type="GO" id="GO:0005737">
    <property type="term" value="C:cytoplasm"/>
    <property type="evidence" value="ECO:0007669"/>
    <property type="project" value="UniProtKB-ARBA"/>
</dbReference>
<dbReference type="InterPro" id="IPR029028">
    <property type="entry name" value="Alpha/beta_knot_MTases"/>
</dbReference>
<reference evidence="5 6" key="1">
    <citation type="submission" date="2019-12" db="EMBL/GenBank/DDBJ databases">
        <title>Mucilaginibacter sp. HMF7410 genome sequencing and assembly.</title>
        <authorList>
            <person name="Kang H."/>
            <person name="Cha I."/>
            <person name="Kim H."/>
            <person name="Joh K."/>
        </authorList>
    </citation>
    <scope>NUCLEOTIDE SEQUENCE [LARGE SCALE GENOMIC DNA]</scope>
    <source>
        <strain evidence="5 6">HMF7410</strain>
    </source>
</reference>
<dbReference type="PANTHER" id="PTHR43191:SF2">
    <property type="entry name" value="RRNA METHYLTRANSFERASE 3, MITOCHONDRIAL"/>
    <property type="match status" value="1"/>
</dbReference>
<sequence length="250" mass="27487">MVSKSQISFLKSLQQKKHRKEHGLFLVEGLKSVTDFLQSDFYTIKTVYHTPLSEPKMLKVSGNIKFQEVSAAELEKISSLNTPQEVIAVVEVPGLPELKTQQLAGKFTLLLDGVQDPGNLGTIIRTADWFGISNIICSEDTVDVYNPKVVQATMGSLSRIAVHYTNMLLLLAKNTLPVFGAMLNGENIYQTDFGTEGLIVLGNEGKGIRPEIQQLVQKNITIPQSGKAESLNVAIAAAIFCNEISRNRLK</sequence>
<dbReference type="GO" id="GO:0032259">
    <property type="term" value="P:methylation"/>
    <property type="evidence" value="ECO:0007669"/>
    <property type="project" value="UniProtKB-KW"/>
</dbReference>
<evidence type="ECO:0000256" key="1">
    <source>
        <dbReference type="ARBA" id="ARBA00007228"/>
    </source>
</evidence>
<evidence type="ECO:0000313" key="5">
    <source>
        <dbReference type="EMBL" id="MVN22676.1"/>
    </source>
</evidence>
<dbReference type="EMBL" id="WPIK01000013">
    <property type="protein sequence ID" value="MVN22676.1"/>
    <property type="molecule type" value="Genomic_DNA"/>
</dbReference>
<evidence type="ECO:0000313" key="6">
    <source>
        <dbReference type="Proteomes" id="UP000462014"/>
    </source>
</evidence>
<dbReference type="InterPro" id="IPR029026">
    <property type="entry name" value="tRNA_m1G_MTases_N"/>
</dbReference>
<dbReference type="Proteomes" id="UP000462014">
    <property type="component" value="Unassembled WGS sequence"/>
</dbReference>
<dbReference type="PANTHER" id="PTHR43191">
    <property type="entry name" value="RRNA METHYLTRANSFERASE 3"/>
    <property type="match status" value="1"/>
</dbReference>
<dbReference type="InterPro" id="IPR001537">
    <property type="entry name" value="SpoU_MeTrfase"/>
</dbReference>
<evidence type="ECO:0000259" key="4">
    <source>
        <dbReference type="SMART" id="SM00967"/>
    </source>
</evidence>
<dbReference type="InterPro" id="IPR013123">
    <property type="entry name" value="SpoU_subst-bd"/>
</dbReference>
<gene>
    <name evidence="5" type="ORF">GO621_14180</name>
</gene>
<dbReference type="Gene3D" id="3.30.1330.30">
    <property type="match status" value="1"/>
</dbReference>
<dbReference type="InterPro" id="IPR029064">
    <property type="entry name" value="Ribosomal_eL30-like_sf"/>
</dbReference>
<dbReference type="InterPro" id="IPR051259">
    <property type="entry name" value="rRNA_Methyltransferase"/>
</dbReference>
<dbReference type="GO" id="GO:0003723">
    <property type="term" value="F:RNA binding"/>
    <property type="evidence" value="ECO:0007669"/>
    <property type="project" value="InterPro"/>
</dbReference>
<comment type="similarity">
    <text evidence="1">Belongs to the class IV-like SAM-binding methyltransferase superfamily. RNA methyltransferase TrmH family.</text>
</comment>
<dbReference type="Pfam" id="PF22435">
    <property type="entry name" value="MRM3-like_sub_bind"/>
    <property type="match status" value="1"/>
</dbReference>
<keyword evidence="2 5" id="KW-0489">Methyltransferase</keyword>
<dbReference type="SMART" id="SM00967">
    <property type="entry name" value="SpoU_sub_bind"/>
    <property type="match status" value="1"/>
</dbReference>
<dbReference type="CDD" id="cd18109">
    <property type="entry name" value="SpoU-like_RNA-MTase"/>
    <property type="match status" value="1"/>
</dbReference>
<comment type="caution">
    <text evidence="5">The sequence shown here is derived from an EMBL/GenBank/DDBJ whole genome shotgun (WGS) entry which is preliminary data.</text>
</comment>
<dbReference type="GO" id="GO:0006396">
    <property type="term" value="P:RNA processing"/>
    <property type="evidence" value="ECO:0007669"/>
    <property type="project" value="InterPro"/>
</dbReference>
<protein>
    <submittedName>
        <fullName evidence="5">RNA methyltransferase</fullName>
    </submittedName>
</protein>
<dbReference type="SUPFAM" id="SSF75217">
    <property type="entry name" value="alpha/beta knot"/>
    <property type="match status" value="1"/>
</dbReference>
<feature type="domain" description="RNA 2-O ribose methyltransferase substrate binding" evidence="4">
    <location>
        <begin position="26"/>
        <end position="96"/>
    </location>
</feature>
<keyword evidence="3 5" id="KW-0808">Transferase</keyword>
<dbReference type="Gene3D" id="3.40.1280.10">
    <property type="match status" value="1"/>
</dbReference>
<dbReference type="RefSeq" id="WP_157568172.1">
    <property type="nucleotide sequence ID" value="NZ_WPIK01000013.1"/>
</dbReference>